<evidence type="ECO:0000313" key="2">
    <source>
        <dbReference type="Proteomes" id="UP000735302"/>
    </source>
</evidence>
<evidence type="ECO:0000313" key="1">
    <source>
        <dbReference type="EMBL" id="GFO40676.1"/>
    </source>
</evidence>
<dbReference type="AlphaFoldDB" id="A0AAV4D938"/>
<gene>
    <name evidence="1" type="ORF">PoB_006718100</name>
</gene>
<reference evidence="1 2" key="1">
    <citation type="journal article" date="2021" name="Elife">
        <title>Chloroplast acquisition without the gene transfer in kleptoplastic sea slugs, Plakobranchus ocellatus.</title>
        <authorList>
            <person name="Maeda T."/>
            <person name="Takahashi S."/>
            <person name="Yoshida T."/>
            <person name="Shimamura S."/>
            <person name="Takaki Y."/>
            <person name="Nagai Y."/>
            <person name="Toyoda A."/>
            <person name="Suzuki Y."/>
            <person name="Arimoto A."/>
            <person name="Ishii H."/>
            <person name="Satoh N."/>
            <person name="Nishiyama T."/>
            <person name="Hasebe M."/>
            <person name="Maruyama T."/>
            <person name="Minagawa J."/>
            <person name="Obokata J."/>
            <person name="Shigenobu S."/>
        </authorList>
    </citation>
    <scope>NUCLEOTIDE SEQUENCE [LARGE SCALE GENOMIC DNA]</scope>
</reference>
<sequence length="151" mass="17382">MLIKLTDKDMMASEAKYHLKCVTAFYRQKPKLAHEEREEDDASTMHALAFAELVGYIVSLKTTPETAPVLNMPEFHRLCEHRLGDLGLQVPSKMQFGLLTEKILATAPHLFFFYLTKAERSSSCLTKTSRMQLIRLQLLRAAELLWKKKLK</sequence>
<comment type="caution">
    <text evidence="1">The sequence shown here is derived from an EMBL/GenBank/DDBJ whole genome shotgun (WGS) entry which is preliminary data.</text>
</comment>
<name>A0AAV4D938_9GAST</name>
<keyword evidence="2" id="KW-1185">Reference proteome</keyword>
<dbReference type="Proteomes" id="UP000735302">
    <property type="component" value="Unassembled WGS sequence"/>
</dbReference>
<dbReference type="EMBL" id="BLXT01007631">
    <property type="protein sequence ID" value="GFO40676.1"/>
    <property type="molecule type" value="Genomic_DNA"/>
</dbReference>
<accession>A0AAV4D938</accession>
<proteinExistence type="predicted"/>
<protein>
    <submittedName>
        <fullName evidence="1">Uncharacterized protein</fullName>
    </submittedName>
</protein>
<organism evidence="1 2">
    <name type="scientific">Plakobranchus ocellatus</name>
    <dbReference type="NCBI Taxonomy" id="259542"/>
    <lineage>
        <taxon>Eukaryota</taxon>
        <taxon>Metazoa</taxon>
        <taxon>Spiralia</taxon>
        <taxon>Lophotrochozoa</taxon>
        <taxon>Mollusca</taxon>
        <taxon>Gastropoda</taxon>
        <taxon>Heterobranchia</taxon>
        <taxon>Euthyneura</taxon>
        <taxon>Panpulmonata</taxon>
        <taxon>Sacoglossa</taxon>
        <taxon>Placobranchoidea</taxon>
        <taxon>Plakobranchidae</taxon>
        <taxon>Plakobranchus</taxon>
    </lineage>
</organism>